<dbReference type="Pfam" id="PF04324">
    <property type="entry name" value="Fer2_BFD"/>
    <property type="match status" value="1"/>
</dbReference>
<keyword evidence="4" id="KW-1185">Reference proteome</keyword>
<dbReference type="AlphaFoldDB" id="A0A4Z0D8B8"/>
<dbReference type="PANTHER" id="PTHR42720">
    <property type="entry name" value="GLYCEROL-3-PHOSPHATE DEHYDROGENASE"/>
    <property type="match status" value="1"/>
</dbReference>
<protein>
    <submittedName>
        <fullName evidence="3">FAD/NAD(P)-binding oxidoreductase</fullName>
    </submittedName>
</protein>
<dbReference type="OrthoDB" id="9801699at2"/>
<sequence>MYDCLIIGAGVVGAATARELSKYDLKIAVLEKGTEVCQGTSKSNSAIVHGGYDATHGSLKAKLNVRGEKLFETLSKELNIPFDKCGSLVLAFNEEDEKKLQELYENGLKNGVEGLKIIDKDEILMMEPHVSKEVTKALYCSEAGIVCPFNATFAFIENAMDNGVELFLDEKVIEIEKNDDAILVRTEKGSEFQTKILINSAGLYSDEIASLAGDTEFTVKPRRGEYRILDKKVSDIVKHVIFTTPTKAGKGILVSPTVHGNIIVGPTSDPVEDKEDTRTTDSGISKVDEVARKLVPELALNETIRLFSGLRASISQGDFLIYESKNIKGMINLGGIDSPGLASSPAIAEEVRDFVSRHLDLVEKKNFIKERKAIPHFNDLSDVEKEEILKKNPNYKRIICRCEMITEGEIIEAIHRNAGARTVDGIKRRVRPGSGRCQGGFCGPRILEILSRELGIPVEEVLKEGQGSNIVIGRTKGVL</sequence>
<dbReference type="SUPFAM" id="SSF54373">
    <property type="entry name" value="FAD-linked reductases, C-terminal domain"/>
    <property type="match status" value="1"/>
</dbReference>
<comment type="caution">
    <text evidence="3">The sequence shown here is derived from an EMBL/GenBank/DDBJ whole genome shotgun (WGS) entry which is preliminary data.</text>
</comment>
<dbReference type="EMBL" id="SRIB01000003">
    <property type="protein sequence ID" value="TFZ41149.1"/>
    <property type="molecule type" value="Genomic_DNA"/>
</dbReference>
<dbReference type="Gene3D" id="3.50.50.60">
    <property type="entry name" value="FAD/NAD(P)-binding domain"/>
    <property type="match status" value="1"/>
</dbReference>
<dbReference type="InterPro" id="IPR036188">
    <property type="entry name" value="FAD/NAD-bd_sf"/>
</dbReference>
<dbReference type="InterPro" id="IPR007419">
    <property type="entry name" value="BFD-like_2Fe2S-bd_dom"/>
</dbReference>
<dbReference type="Pfam" id="PF01266">
    <property type="entry name" value="DAO"/>
    <property type="match status" value="1"/>
</dbReference>
<name>A0A4Z0D8B8_9FIRM</name>
<accession>A0A4Z0D8B8</accession>
<dbReference type="Proteomes" id="UP000298381">
    <property type="component" value="Unassembled WGS sequence"/>
</dbReference>
<feature type="domain" description="FAD dependent oxidoreductase" evidence="1">
    <location>
        <begin position="3"/>
        <end position="352"/>
    </location>
</feature>
<gene>
    <name evidence="3" type="ORF">E4100_03360</name>
</gene>
<dbReference type="InterPro" id="IPR041854">
    <property type="entry name" value="BFD-like_2Fe2S-bd_dom_sf"/>
</dbReference>
<dbReference type="SUPFAM" id="SSF51905">
    <property type="entry name" value="FAD/NAD(P)-binding domain"/>
    <property type="match status" value="1"/>
</dbReference>
<dbReference type="Gene3D" id="3.30.9.10">
    <property type="entry name" value="D-Amino Acid Oxidase, subunit A, domain 2"/>
    <property type="match status" value="1"/>
</dbReference>
<feature type="domain" description="BFD-like [2Fe-2S]-binding" evidence="2">
    <location>
        <begin position="398"/>
        <end position="451"/>
    </location>
</feature>
<evidence type="ECO:0000313" key="3">
    <source>
        <dbReference type="EMBL" id="TFZ41149.1"/>
    </source>
</evidence>
<dbReference type="InterPro" id="IPR006076">
    <property type="entry name" value="FAD-dep_OxRdtase"/>
</dbReference>
<organism evidence="3 4">
    <name type="scientific">Soehngenia longivitae</name>
    <dbReference type="NCBI Taxonomy" id="2562294"/>
    <lineage>
        <taxon>Bacteria</taxon>
        <taxon>Bacillati</taxon>
        <taxon>Bacillota</taxon>
        <taxon>Tissierellia</taxon>
        <taxon>Tissierellales</taxon>
        <taxon>Tissierellaceae</taxon>
        <taxon>Soehngenia</taxon>
    </lineage>
</organism>
<dbReference type="PANTHER" id="PTHR42720:SF1">
    <property type="entry name" value="GLYCEROL 3-PHOSPHATE OXIDASE"/>
    <property type="match status" value="1"/>
</dbReference>
<dbReference type="InterPro" id="IPR052745">
    <property type="entry name" value="G3P_Oxidase/Oxidoreductase"/>
</dbReference>
<evidence type="ECO:0000313" key="4">
    <source>
        <dbReference type="Proteomes" id="UP000298381"/>
    </source>
</evidence>
<dbReference type="CDD" id="cd19946">
    <property type="entry name" value="GlpA-like_Fer2_BFD-like"/>
    <property type="match status" value="1"/>
</dbReference>
<dbReference type="Gene3D" id="1.10.10.1100">
    <property type="entry name" value="BFD-like [2Fe-2S]-binding domain"/>
    <property type="match status" value="1"/>
</dbReference>
<evidence type="ECO:0000259" key="1">
    <source>
        <dbReference type="Pfam" id="PF01266"/>
    </source>
</evidence>
<proteinExistence type="predicted"/>
<evidence type="ECO:0000259" key="2">
    <source>
        <dbReference type="Pfam" id="PF04324"/>
    </source>
</evidence>
<reference evidence="3 4" key="1">
    <citation type="submission" date="2019-03" db="EMBL/GenBank/DDBJ databases">
        <title>Draft genome sequence data and analysis of a Fermenting Bacterium, Soehngenia longevitae strain 1933PT, isolated from petroleum reservoir in Azerbaijan.</title>
        <authorList>
            <person name="Grouzdev D.S."/>
            <person name="Bidzhieva S.K."/>
            <person name="Sokolova D.S."/>
            <person name="Tourova T.P."/>
            <person name="Poltaraus A.B."/>
            <person name="Nazina T.N."/>
        </authorList>
    </citation>
    <scope>NUCLEOTIDE SEQUENCE [LARGE SCALE GENOMIC DNA]</scope>
    <source>
        <strain evidence="3 4">1933P</strain>
    </source>
</reference>
<dbReference type="RefSeq" id="WP_135270630.1">
    <property type="nucleotide sequence ID" value="NZ_SRIB01000003.1"/>
</dbReference>